<dbReference type="PROSITE" id="PS50089">
    <property type="entry name" value="ZF_RING_2"/>
    <property type="match status" value="1"/>
</dbReference>
<dbReference type="Pfam" id="PF02225">
    <property type="entry name" value="PA"/>
    <property type="match status" value="1"/>
</dbReference>
<evidence type="ECO:0000259" key="14">
    <source>
        <dbReference type="PROSITE" id="PS50089"/>
    </source>
</evidence>
<keyword evidence="5" id="KW-0479">Metal-binding</keyword>
<gene>
    <name evidence="15" type="ORF">BIW11_12809</name>
</gene>
<dbReference type="Proteomes" id="UP000192247">
    <property type="component" value="Unassembled WGS sequence"/>
</dbReference>
<evidence type="ECO:0000256" key="13">
    <source>
        <dbReference type="SAM" id="SignalP"/>
    </source>
</evidence>
<sequence>MWIATDISVLVSLTVVFWLPGLPSAEARIEVIPPNSKDKEIRIDEIQQITYTVPPDDGVLGKLVLSRPVNACTPIPPVPYPSNDSFSWFLLVQRRDCNFYEKLTKAQRAGYNGVIIYDVDDPDPNFAHAPRPYGYGDLRVYAVLVSHQDGLVLTQCTWDHRYVIDWYPPPSPSLLNYLIPCIVIFLFCILMIACLVVVQQCSRWLRERRRNARHRLAKKYLKHLPIKKWTKSEEFRNYEACSICLDEYQEGEKLRVLPCHHGYHSKCIDPWLTKNRRVCPLCKRKIVLPGMPEDSSDNETTPLLGPQSESSGGTFRPNESAHQVVQIEVHVDVESEPQAASSAPAMAPGGLYSVNDEVEVLPRPRRIKRKRRLRRQRAPLDDVTVAGPSASSSGSGTIGDPPPEAVSARLVRENQMLCVTEMGSDDDKPLVA</sequence>
<dbReference type="Gene3D" id="3.50.30.30">
    <property type="match status" value="1"/>
</dbReference>
<keyword evidence="8 12" id="KW-1133">Transmembrane helix</keyword>
<evidence type="ECO:0000256" key="1">
    <source>
        <dbReference type="ARBA" id="ARBA00000900"/>
    </source>
</evidence>
<dbReference type="PANTHER" id="PTHR47168:SF1">
    <property type="entry name" value="OS02G0798600 PROTEIN"/>
    <property type="match status" value="1"/>
</dbReference>
<protein>
    <recommendedName>
        <fullName evidence="3">RING-type E3 ubiquitin transferase</fullName>
        <ecNumber evidence="3">2.3.2.27</ecNumber>
    </recommendedName>
</protein>
<feature type="transmembrane region" description="Helical" evidence="12">
    <location>
        <begin position="177"/>
        <end position="198"/>
    </location>
</feature>
<dbReference type="GO" id="GO:0008270">
    <property type="term" value="F:zinc ion binding"/>
    <property type="evidence" value="ECO:0007669"/>
    <property type="project" value="UniProtKB-KW"/>
</dbReference>
<evidence type="ECO:0000256" key="6">
    <source>
        <dbReference type="ARBA" id="ARBA00022771"/>
    </source>
</evidence>
<dbReference type="AlphaFoldDB" id="A0A1V9X4Q2"/>
<comment type="subcellular location">
    <subcellularLocation>
        <location evidence="2">Membrane</location>
        <topology evidence="2">Single-pass membrane protein</topology>
    </subcellularLocation>
</comment>
<feature type="domain" description="RING-type" evidence="14">
    <location>
        <begin position="241"/>
        <end position="283"/>
    </location>
</feature>
<evidence type="ECO:0000256" key="3">
    <source>
        <dbReference type="ARBA" id="ARBA00012483"/>
    </source>
</evidence>
<dbReference type="InterPro" id="IPR013083">
    <property type="entry name" value="Znf_RING/FYVE/PHD"/>
</dbReference>
<dbReference type="GO" id="GO:0016020">
    <property type="term" value="C:membrane"/>
    <property type="evidence" value="ECO:0007669"/>
    <property type="project" value="UniProtKB-SubCell"/>
</dbReference>
<evidence type="ECO:0000256" key="12">
    <source>
        <dbReference type="SAM" id="Phobius"/>
    </source>
</evidence>
<evidence type="ECO:0000256" key="10">
    <source>
        <dbReference type="PROSITE-ProRule" id="PRU00175"/>
    </source>
</evidence>
<evidence type="ECO:0000256" key="9">
    <source>
        <dbReference type="ARBA" id="ARBA00023136"/>
    </source>
</evidence>
<comment type="caution">
    <text evidence="15">The sequence shown here is derived from an EMBL/GenBank/DDBJ whole genome shotgun (WGS) entry which is preliminary data.</text>
</comment>
<dbReference type="SUPFAM" id="SSF57850">
    <property type="entry name" value="RING/U-box"/>
    <property type="match status" value="1"/>
</dbReference>
<evidence type="ECO:0000256" key="7">
    <source>
        <dbReference type="ARBA" id="ARBA00022833"/>
    </source>
</evidence>
<dbReference type="FunFam" id="3.30.40.10:FF:000824">
    <property type="entry name" value="E3 ubiquitin-protein ligase RNF13"/>
    <property type="match status" value="1"/>
</dbReference>
<evidence type="ECO:0000256" key="5">
    <source>
        <dbReference type="ARBA" id="ARBA00022723"/>
    </source>
</evidence>
<evidence type="ECO:0000313" key="16">
    <source>
        <dbReference type="Proteomes" id="UP000192247"/>
    </source>
</evidence>
<dbReference type="OrthoDB" id="8062037at2759"/>
<dbReference type="InterPro" id="IPR046450">
    <property type="entry name" value="PA_dom_sf"/>
</dbReference>
<dbReference type="SUPFAM" id="SSF52025">
    <property type="entry name" value="PA domain"/>
    <property type="match status" value="1"/>
</dbReference>
<keyword evidence="7" id="KW-0862">Zinc</keyword>
<keyword evidence="6 10" id="KW-0863">Zinc-finger</keyword>
<dbReference type="EMBL" id="MNPL01024208">
    <property type="protein sequence ID" value="OQR68600.1"/>
    <property type="molecule type" value="Genomic_DNA"/>
</dbReference>
<feature type="region of interest" description="Disordered" evidence="11">
    <location>
        <begin position="371"/>
        <end position="406"/>
    </location>
</feature>
<feature type="chain" id="PRO_5012144802" description="RING-type E3 ubiquitin transferase" evidence="13">
    <location>
        <begin position="28"/>
        <end position="432"/>
    </location>
</feature>
<feature type="region of interest" description="Disordered" evidence="11">
    <location>
        <begin position="290"/>
        <end position="321"/>
    </location>
</feature>
<evidence type="ECO:0000256" key="4">
    <source>
        <dbReference type="ARBA" id="ARBA00022692"/>
    </source>
</evidence>
<dbReference type="EC" id="2.3.2.27" evidence="3"/>
<dbReference type="InterPro" id="IPR003137">
    <property type="entry name" value="PA_domain"/>
</dbReference>
<proteinExistence type="predicted"/>
<feature type="compositionally biased region" description="Low complexity" evidence="11">
    <location>
        <begin position="386"/>
        <end position="395"/>
    </location>
</feature>
<feature type="signal peptide" evidence="13">
    <location>
        <begin position="1"/>
        <end position="27"/>
    </location>
</feature>
<evidence type="ECO:0000256" key="8">
    <source>
        <dbReference type="ARBA" id="ARBA00022989"/>
    </source>
</evidence>
<keyword evidence="13" id="KW-0732">Signal</keyword>
<dbReference type="Pfam" id="PF13639">
    <property type="entry name" value="zf-RING_2"/>
    <property type="match status" value="1"/>
</dbReference>
<dbReference type="STRING" id="418985.A0A1V9X4Q2"/>
<dbReference type="InterPro" id="IPR051653">
    <property type="entry name" value="E3_ligase_sorting_rcpt"/>
</dbReference>
<name>A0A1V9X4Q2_9ACAR</name>
<reference evidence="15 16" key="1">
    <citation type="journal article" date="2017" name="Gigascience">
        <title>Draft genome of the honey bee ectoparasitic mite, Tropilaelaps mercedesae, is shaped by the parasitic life history.</title>
        <authorList>
            <person name="Dong X."/>
            <person name="Armstrong S.D."/>
            <person name="Xia D."/>
            <person name="Makepeace B.L."/>
            <person name="Darby A.C."/>
            <person name="Kadowaki T."/>
        </authorList>
    </citation>
    <scope>NUCLEOTIDE SEQUENCE [LARGE SCALE GENOMIC DNA]</scope>
    <source>
        <strain evidence="15">Wuxi-XJTLU</strain>
    </source>
</reference>
<dbReference type="PANTHER" id="PTHR47168">
    <property type="entry name" value="RING ZINC FINGER DOMAIN SUPERFAMILY PROTEIN-RELATED"/>
    <property type="match status" value="1"/>
</dbReference>
<organism evidence="15 16">
    <name type="scientific">Tropilaelaps mercedesae</name>
    <dbReference type="NCBI Taxonomy" id="418985"/>
    <lineage>
        <taxon>Eukaryota</taxon>
        <taxon>Metazoa</taxon>
        <taxon>Ecdysozoa</taxon>
        <taxon>Arthropoda</taxon>
        <taxon>Chelicerata</taxon>
        <taxon>Arachnida</taxon>
        <taxon>Acari</taxon>
        <taxon>Parasitiformes</taxon>
        <taxon>Mesostigmata</taxon>
        <taxon>Gamasina</taxon>
        <taxon>Dermanyssoidea</taxon>
        <taxon>Laelapidae</taxon>
        <taxon>Tropilaelaps</taxon>
    </lineage>
</organism>
<dbReference type="GO" id="GO:0061630">
    <property type="term" value="F:ubiquitin protein ligase activity"/>
    <property type="evidence" value="ECO:0007669"/>
    <property type="project" value="UniProtKB-EC"/>
</dbReference>
<keyword evidence="9 12" id="KW-0472">Membrane</keyword>
<dbReference type="InParanoid" id="A0A1V9X4Q2"/>
<dbReference type="SMART" id="SM00184">
    <property type="entry name" value="RING"/>
    <property type="match status" value="1"/>
</dbReference>
<evidence type="ECO:0000313" key="15">
    <source>
        <dbReference type="EMBL" id="OQR68600.1"/>
    </source>
</evidence>
<keyword evidence="4 12" id="KW-0812">Transmembrane</keyword>
<accession>A0A1V9X4Q2</accession>
<keyword evidence="16" id="KW-1185">Reference proteome</keyword>
<comment type="catalytic activity">
    <reaction evidence="1">
        <text>S-ubiquitinyl-[E2 ubiquitin-conjugating enzyme]-L-cysteine + [acceptor protein]-L-lysine = [E2 ubiquitin-conjugating enzyme]-L-cysteine + N(6)-ubiquitinyl-[acceptor protein]-L-lysine.</text>
        <dbReference type="EC" id="2.3.2.27"/>
    </reaction>
</comment>
<dbReference type="InterPro" id="IPR001841">
    <property type="entry name" value="Znf_RING"/>
</dbReference>
<evidence type="ECO:0000256" key="11">
    <source>
        <dbReference type="SAM" id="MobiDB-lite"/>
    </source>
</evidence>
<evidence type="ECO:0000256" key="2">
    <source>
        <dbReference type="ARBA" id="ARBA00004167"/>
    </source>
</evidence>
<dbReference type="Gene3D" id="3.30.40.10">
    <property type="entry name" value="Zinc/RING finger domain, C3HC4 (zinc finger)"/>
    <property type="match status" value="1"/>
</dbReference>